<evidence type="ECO:0000256" key="1">
    <source>
        <dbReference type="SAM" id="Phobius"/>
    </source>
</evidence>
<evidence type="ECO:0000313" key="2">
    <source>
        <dbReference type="EMBL" id="KAG5570904.1"/>
    </source>
</evidence>
<keyword evidence="3" id="KW-1185">Reference proteome</keyword>
<sequence>CGECVEIVFGKLIVPFSKSPNKLAIAMKIAVWTFTLTKGPVKLGKAHWVIWQAVTSLSNYFAVRLITLSLPYYHVLFVVAFVTFDEKYEVTKSTRRLVKSLIICPLSASLTHSAP</sequence>
<evidence type="ECO:0000313" key="3">
    <source>
        <dbReference type="Proteomes" id="UP000824120"/>
    </source>
</evidence>
<organism evidence="2 3">
    <name type="scientific">Solanum commersonii</name>
    <name type="common">Commerson's wild potato</name>
    <name type="synonym">Commerson's nightshade</name>
    <dbReference type="NCBI Taxonomy" id="4109"/>
    <lineage>
        <taxon>Eukaryota</taxon>
        <taxon>Viridiplantae</taxon>
        <taxon>Streptophyta</taxon>
        <taxon>Embryophyta</taxon>
        <taxon>Tracheophyta</taxon>
        <taxon>Spermatophyta</taxon>
        <taxon>Magnoliopsida</taxon>
        <taxon>eudicotyledons</taxon>
        <taxon>Gunneridae</taxon>
        <taxon>Pentapetalae</taxon>
        <taxon>asterids</taxon>
        <taxon>lamiids</taxon>
        <taxon>Solanales</taxon>
        <taxon>Solanaceae</taxon>
        <taxon>Solanoideae</taxon>
        <taxon>Solaneae</taxon>
        <taxon>Solanum</taxon>
    </lineage>
</organism>
<gene>
    <name evidence="2" type="ORF">H5410_060670</name>
</gene>
<feature type="transmembrane region" description="Helical" evidence="1">
    <location>
        <begin position="61"/>
        <end position="84"/>
    </location>
</feature>
<feature type="non-terminal residue" evidence="2">
    <location>
        <position position="115"/>
    </location>
</feature>
<comment type="caution">
    <text evidence="2">The sequence shown here is derived from an EMBL/GenBank/DDBJ whole genome shotgun (WGS) entry which is preliminary data.</text>
</comment>
<keyword evidence="1" id="KW-0812">Transmembrane</keyword>
<keyword evidence="1" id="KW-0472">Membrane</keyword>
<reference evidence="2 3" key="1">
    <citation type="submission" date="2020-09" db="EMBL/GenBank/DDBJ databases">
        <title>De no assembly of potato wild relative species, Solanum commersonii.</title>
        <authorList>
            <person name="Cho K."/>
        </authorList>
    </citation>
    <scope>NUCLEOTIDE SEQUENCE [LARGE SCALE GENOMIC DNA]</scope>
    <source>
        <strain evidence="2">LZ3.2</strain>
        <tissue evidence="2">Leaf</tissue>
    </source>
</reference>
<proteinExistence type="predicted"/>
<keyword evidence="1" id="KW-1133">Transmembrane helix</keyword>
<dbReference type="Proteomes" id="UP000824120">
    <property type="component" value="Chromosome 12"/>
</dbReference>
<name>A0A9J5W6S3_SOLCO</name>
<dbReference type="EMBL" id="JACXVP010000012">
    <property type="protein sequence ID" value="KAG5570904.1"/>
    <property type="molecule type" value="Genomic_DNA"/>
</dbReference>
<dbReference type="AlphaFoldDB" id="A0A9J5W6S3"/>
<accession>A0A9J5W6S3</accession>
<protein>
    <submittedName>
        <fullName evidence="2">Uncharacterized protein</fullName>
    </submittedName>
</protein>